<accession>A0AAE1H195</accession>
<name>A0AAE1H195_9NEOP</name>
<keyword evidence="3" id="KW-1185">Reference proteome</keyword>
<feature type="region of interest" description="Disordered" evidence="1">
    <location>
        <begin position="1"/>
        <end position="26"/>
    </location>
</feature>
<dbReference type="AlphaFoldDB" id="A0AAE1H195"/>
<feature type="non-terminal residue" evidence="2">
    <location>
        <position position="92"/>
    </location>
</feature>
<evidence type="ECO:0000256" key="1">
    <source>
        <dbReference type="SAM" id="MobiDB-lite"/>
    </source>
</evidence>
<feature type="region of interest" description="Disordered" evidence="1">
    <location>
        <begin position="63"/>
        <end position="92"/>
    </location>
</feature>
<feature type="compositionally biased region" description="Polar residues" evidence="1">
    <location>
        <begin position="76"/>
        <end position="92"/>
    </location>
</feature>
<comment type="caution">
    <text evidence="2">The sequence shown here is derived from an EMBL/GenBank/DDBJ whole genome shotgun (WGS) entry which is preliminary data.</text>
</comment>
<evidence type="ECO:0000313" key="2">
    <source>
        <dbReference type="EMBL" id="KAK3912658.1"/>
    </source>
</evidence>
<dbReference type="Proteomes" id="UP001219518">
    <property type="component" value="Unassembled WGS sequence"/>
</dbReference>
<feature type="non-terminal residue" evidence="2">
    <location>
        <position position="1"/>
    </location>
</feature>
<dbReference type="EMBL" id="JAHWGI010000295">
    <property type="protein sequence ID" value="KAK3912658.1"/>
    <property type="molecule type" value="Genomic_DNA"/>
</dbReference>
<feature type="compositionally biased region" description="Polar residues" evidence="1">
    <location>
        <begin position="1"/>
        <end position="10"/>
    </location>
</feature>
<reference evidence="2" key="1">
    <citation type="submission" date="2021-07" db="EMBL/GenBank/DDBJ databases">
        <authorList>
            <person name="Catto M.A."/>
            <person name="Jacobson A."/>
            <person name="Kennedy G."/>
            <person name="Labadie P."/>
            <person name="Hunt B.G."/>
            <person name="Srinivasan R."/>
        </authorList>
    </citation>
    <scope>NUCLEOTIDE SEQUENCE</scope>
    <source>
        <strain evidence="2">PL_HMW_Pooled</strain>
        <tissue evidence="2">Head</tissue>
    </source>
</reference>
<gene>
    <name evidence="2" type="ORF">KUF71_022246</name>
</gene>
<sequence length="92" mass="9753">AHARSVSSATPALGSNPIARARRASPTVRVRACVRESACRALVPGALDVSGTERAEGWFTLSRRGSPAEDRHDTLPSCSRCGTRTSPSSKYN</sequence>
<protein>
    <submittedName>
        <fullName evidence="2">Short-wave-sensitive opsin 1</fullName>
    </submittedName>
</protein>
<organism evidence="2 3">
    <name type="scientific">Frankliniella fusca</name>
    <dbReference type="NCBI Taxonomy" id="407009"/>
    <lineage>
        <taxon>Eukaryota</taxon>
        <taxon>Metazoa</taxon>
        <taxon>Ecdysozoa</taxon>
        <taxon>Arthropoda</taxon>
        <taxon>Hexapoda</taxon>
        <taxon>Insecta</taxon>
        <taxon>Pterygota</taxon>
        <taxon>Neoptera</taxon>
        <taxon>Paraneoptera</taxon>
        <taxon>Thysanoptera</taxon>
        <taxon>Terebrantia</taxon>
        <taxon>Thripoidea</taxon>
        <taxon>Thripidae</taxon>
        <taxon>Frankliniella</taxon>
    </lineage>
</organism>
<evidence type="ECO:0000313" key="3">
    <source>
        <dbReference type="Proteomes" id="UP001219518"/>
    </source>
</evidence>
<proteinExistence type="predicted"/>
<reference evidence="2" key="2">
    <citation type="journal article" date="2023" name="BMC Genomics">
        <title>Pest status, molecular evolution, and epigenetic factors derived from the genome assembly of Frankliniella fusca, a thysanopteran phytovirus vector.</title>
        <authorList>
            <person name="Catto M.A."/>
            <person name="Labadie P.E."/>
            <person name="Jacobson A.L."/>
            <person name="Kennedy G.G."/>
            <person name="Srinivasan R."/>
            <person name="Hunt B.G."/>
        </authorList>
    </citation>
    <scope>NUCLEOTIDE SEQUENCE</scope>
    <source>
        <strain evidence="2">PL_HMW_Pooled</strain>
    </source>
</reference>